<evidence type="ECO:0000313" key="5">
    <source>
        <dbReference type="EMBL" id="KFI47490.1"/>
    </source>
</evidence>
<comment type="caution">
    <text evidence="5">The sequence shown here is derived from an EMBL/GenBank/DDBJ whole genome shotgun (WGS) entry which is preliminary data.</text>
</comment>
<dbReference type="InterPro" id="IPR006059">
    <property type="entry name" value="SBP"/>
</dbReference>
<sequence>MNKFAKFATILIAGALTVGSLAGCGTSTAKSESSNEILLWGQQTGPDAENAKKTFDAYNATNPKYKVKFVTMKKDTFNAKLATAGRSGKDVPDLAIVASEEVPSWHSQNLLVDWGSSLDGSKVTADAYIPSAWEAGQADGKQYGIPSIIGSWIMYYNKDLVDKYVPGALDDNIVTFDEIEKAGAAAKADGVYSYANSWGFQNYDNLYLQMGGKWLGSNGKISVNNDTSKKVFEEFQKLYKNGWMVPNGEDVTKTFLNGKLVFMPEGSWSLANIKKASFNWGETVVPQWDAKHLVQCSGADQFVIIRSKAARSEEKMKGMVDFMSWMQNNQLEMVRSGANPSSVAMLDNEEYTKMPQSFLLKDENIRKAINIITTPGLSYVNSEIDNRNWDMIEGKADIAQTMDEIQQVAEQKMK</sequence>
<evidence type="ECO:0000256" key="1">
    <source>
        <dbReference type="ARBA" id="ARBA00008520"/>
    </source>
</evidence>
<dbReference type="SUPFAM" id="SSF53850">
    <property type="entry name" value="Periplasmic binding protein-like II"/>
    <property type="match status" value="1"/>
</dbReference>
<dbReference type="GO" id="GO:1901982">
    <property type="term" value="F:maltose binding"/>
    <property type="evidence" value="ECO:0007669"/>
    <property type="project" value="TreeGrafter"/>
</dbReference>
<feature type="chain" id="PRO_5039339112" evidence="4">
    <location>
        <begin position="23"/>
        <end position="414"/>
    </location>
</feature>
<dbReference type="STRING" id="1437608.GCA_000771645_00442"/>
<dbReference type="Pfam" id="PF13416">
    <property type="entry name" value="SBP_bac_8"/>
    <property type="match status" value="1"/>
</dbReference>
<dbReference type="GO" id="GO:0055052">
    <property type="term" value="C:ATP-binding cassette (ABC) transporter complex, substrate-binding subunit-containing"/>
    <property type="evidence" value="ECO:0007669"/>
    <property type="project" value="TreeGrafter"/>
</dbReference>
<protein>
    <submittedName>
        <fullName evidence="5">ABC transporter substrate-binding protein</fullName>
    </submittedName>
</protein>
<dbReference type="GO" id="GO:0042956">
    <property type="term" value="P:maltodextrin transmembrane transport"/>
    <property type="evidence" value="ECO:0007669"/>
    <property type="project" value="TreeGrafter"/>
</dbReference>
<dbReference type="eggNOG" id="COG2182">
    <property type="taxonomic scope" value="Bacteria"/>
</dbReference>
<dbReference type="PANTHER" id="PTHR30061">
    <property type="entry name" value="MALTOSE-BINDING PERIPLASMIC PROTEIN"/>
    <property type="match status" value="1"/>
</dbReference>
<dbReference type="EMBL" id="JGYN01000034">
    <property type="protein sequence ID" value="KFI47490.1"/>
    <property type="molecule type" value="Genomic_DNA"/>
</dbReference>
<dbReference type="GO" id="GO:0015768">
    <property type="term" value="P:maltose transport"/>
    <property type="evidence" value="ECO:0007669"/>
    <property type="project" value="TreeGrafter"/>
</dbReference>
<dbReference type="AlphaFoldDB" id="A0A086ZLU0"/>
<keyword evidence="3 4" id="KW-0732">Signal</keyword>
<dbReference type="PROSITE" id="PS51257">
    <property type="entry name" value="PROKAR_LIPOPROTEIN"/>
    <property type="match status" value="1"/>
</dbReference>
<name>A0A086ZLU0_9BIFI</name>
<keyword evidence="6" id="KW-1185">Reference proteome</keyword>
<dbReference type="PANTHER" id="PTHR30061:SF50">
    <property type="entry name" value="MALTOSE_MALTODEXTRIN-BINDING PERIPLASMIC PROTEIN"/>
    <property type="match status" value="1"/>
</dbReference>
<evidence type="ECO:0000256" key="4">
    <source>
        <dbReference type="SAM" id="SignalP"/>
    </source>
</evidence>
<organism evidence="5 6">
    <name type="scientific">Bifidobacterium biavatii DSM 23969</name>
    <dbReference type="NCBI Taxonomy" id="1437608"/>
    <lineage>
        <taxon>Bacteria</taxon>
        <taxon>Bacillati</taxon>
        <taxon>Actinomycetota</taxon>
        <taxon>Actinomycetes</taxon>
        <taxon>Bifidobacteriales</taxon>
        <taxon>Bifidobacteriaceae</taxon>
        <taxon>Bifidobacterium</taxon>
    </lineage>
</organism>
<proteinExistence type="inferred from homology"/>
<feature type="signal peptide" evidence="4">
    <location>
        <begin position="1"/>
        <end position="22"/>
    </location>
</feature>
<reference evidence="5 6" key="1">
    <citation type="submission" date="2014-03" db="EMBL/GenBank/DDBJ databases">
        <title>Genomics of Bifidobacteria.</title>
        <authorList>
            <person name="Ventura M."/>
            <person name="Milani C."/>
            <person name="Lugli G.A."/>
        </authorList>
    </citation>
    <scope>NUCLEOTIDE SEQUENCE [LARGE SCALE GENOMIC DNA]</scope>
    <source>
        <strain evidence="5 6">DSM 23969</strain>
    </source>
</reference>
<dbReference type="Proteomes" id="UP000029108">
    <property type="component" value="Unassembled WGS sequence"/>
</dbReference>
<evidence type="ECO:0000256" key="3">
    <source>
        <dbReference type="ARBA" id="ARBA00022729"/>
    </source>
</evidence>
<dbReference type="RefSeq" id="WP_033494087.1">
    <property type="nucleotide sequence ID" value="NZ_JDUU01000012.1"/>
</dbReference>
<gene>
    <name evidence="5" type="ORF">BBIA_1117</name>
</gene>
<dbReference type="Gene3D" id="3.40.190.10">
    <property type="entry name" value="Periplasmic binding protein-like II"/>
    <property type="match status" value="1"/>
</dbReference>
<evidence type="ECO:0000256" key="2">
    <source>
        <dbReference type="ARBA" id="ARBA00022448"/>
    </source>
</evidence>
<comment type="similarity">
    <text evidence="1">Belongs to the bacterial solute-binding protein 1 family.</text>
</comment>
<dbReference type="OrthoDB" id="358201at2"/>
<keyword evidence="2" id="KW-0813">Transport</keyword>
<accession>A0A086ZLU0</accession>
<evidence type="ECO:0000313" key="6">
    <source>
        <dbReference type="Proteomes" id="UP000029108"/>
    </source>
</evidence>